<reference evidence="2 3" key="1">
    <citation type="submission" date="2018-05" db="EMBL/GenBank/DDBJ databases">
        <title>Comparative genomics of bacterial root endophytes of switchgrass collected from native prairies over two seasons.</title>
        <authorList>
            <person name="Tang Y."/>
        </authorList>
    </citation>
    <scope>NUCLEOTIDE SEQUENCE [LARGE SCALE GENOMIC DNA]</scope>
    <source>
        <strain evidence="2 3">NFIX32</strain>
    </source>
</reference>
<protein>
    <submittedName>
        <fullName evidence="2">Uncharacterized protein</fullName>
    </submittedName>
</protein>
<dbReference type="RefSeq" id="WP_072436779.1">
    <property type="nucleotide sequence ID" value="NZ_QJJY01000001.1"/>
</dbReference>
<evidence type="ECO:0000313" key="2">
    <source>
        <dbReference type="EMBL" id="PXX40785.1"/>
    </source>
</evidence>
<gene>
    <name evidence="2" type="ORF">NA66_1001395</name>
</gene>
<dbReference type="AlphaFoldDB" id="A0A318IZP8"/>
<dbReference type="EMBL" id="QJJY01000001">
    <property type="protein sequence ID" value="PXX40785.1"/>
    <property type="molecule type" value="Genomic_DNA"/>
</dbReference>
<evidence type="ECO:0000256" key="1">
    <source>
        <dbReference type="SAM" id="MobiDB-lite"/>
    </source>
</evidence>
<name>A0A318IZP8_BURPY</name>
<dbReference type="Proteomes" id="UP000247755">
    <property type="component" value="Unassembled WGS sequence"/>
</dbReference>
<feature type="region of interest" description="Disordered" evidence="1">
    <location>
        <begin position="1"/>
        <end position="30"/>
    </location>
</feature>
<evidence type="ECO:0000313" key="3">
    <source>
        <dbReference type="Proteomes" id="UP000247755"/>
    </source>
</evidence>
<comment type="caution">
    <text evidence="2">The sequence shown here is derived from an EMBL/GenBank/DDBJ whole genome shotgun (WGS) entry which is preliminary data.</text>
</comment>
<sequence>MTHRNFAGRDGQRHASGNARALPARAGSAGIRPSDDLDTLLALAREAGLLVTLDGQIGREKYQSVAGSLLALQRFAAALCARAADDAPAVSESRRKARPGWPHANRLRNRTCGVCAPLHVVRRRPHPNVRRGAGRRHTLRSILRTL</sequence>
<organism evidence="2 3">
    <name type="scientific">Burkholderia pyrrocinia</name>
    <name type="common">Pseudomonas pyrrocinia</name>
    <dbReference type="NCBI Taxonomy" id="60550"/>
    <lineage>
        <taxon>Bacteria</taxon>
        <taxon>Pseudomonadati</taxon>
        <taxon>Pseudomonadota</taxon>
        <taxon>Betaproteobacteria</taxon>
        <taxon>Burkholderiales</taxon>
        <taxon>Burkholderiaceae</taxon>
        <taxon>Burkholderia</taxon>
        <taxon>Burkholderia cepacia complex</taxon>
    </lineage>
</organism>
<proteinExistence type="predicted"/>
<accession>A0A318IZP8</accession>